<gene>
    <name evidence="2" type="ORF">OR16_42690</name>
</gene>
<sequence length="101" mass="10278">MIPAFLTLPAWRRGAAGLAAAALLAACASQTGASKHFDVDAFLRASDTALPEVLANPDFLAATQASANDCAVLLQSVSSGVLEGCRYGSERGPPGCCIRLA</sequence>
<keyword evidence="2" id="KW-0449">Lipoprotein</keyword>
<dbReference type="Proteomes" id="UP000005808">
    <property type="component" value="Unassembled WGS sequence"/>
</dbReference>
<proteinExistence type="predicted"/>
<accession>H1SJ43</accession>
<feature type="chain" id="PRO_5003554589" evidence="1">
    <location>
        <begin position="22"/>
        <end position="101"/>
    </location>
</feature>
<dbReference type="AlphaFoldDB" id="H1SJ43"/>
<keyword evidence="2" id="KW-0812">Transmembrane</keyword>
<name>H1SJ43_9BURK</name>
<evidence type="ECO:0000313" key="2">
    <source>
        <dbReference type="EMBL" id="EHP37459.1"/>
    </source>
</evidence>
<keyword evidence="1" id="KW-0732">Signal</keyword>
<keyword evidence="2" id="KW-0472">Membrane</keyword>
<feature type="non-terminal residue" evidence="2">
    <location>
        <position position="101"/>
    </location>
</feature>
<evidence type="ECO:0000313" key="3">
    <source>
        <dbReference type="Proteomes" id="UP000005808"/>
    </source>
</evidence>
<dbReference type="EMBL" id="AHJE01000366">
    <property type="protein sequence ID" value="EHP37459.1"/>
    <property type="molecule type" value="Genomic_DNA"/>
</dbReference>
<comment type="caution">
    <text evidence="2">The sequence shown here is derived from an EMBL/GenBank/DDBJ whole genome shotgun (WGS) entry which is preliminary data.</text>
</comment>
<organism evidence="2 3">
    <name type="scientific">Cupriavidus basilensis OR16</name>
    <dbReference type="NCBI Taxonomy" id="1127483"/>
    <lineage>
        <taxon>Bacteria</taxon>
        <taxon>Pseudomonadati</taxon>
        <taxon>Pseudomonadota</taxon>
        <taxon>Betaproteobacteria</taxon>
        <taxon>Burkholderiales</taxon>
        <taxon>Burkholderiaceae</taxon>
        <taxon>Cupriavidus</taxon>
    </lineage>
</organism>
<feature type="signal peptide" evidence="1">
    <location>
        <begin position="1"/>
        <end position="21"/>
    </location>
</feature>
<evidence type="ECO:0000256" key="1">
    <source>
        <dbReference type="SAM" id="SignalP"/>
    </source>
</evidence>
<reference evidence="2 3" key="1">
    <citation type="journal article" date="2012" name="J. Bacteriol.">
        <title>De Novo Genome Project of Cupriavidus basilensis OR16.</title>
        <authorList>
            <person name="Cserhati M."/>
            <person name="Kriszt B."/>
            <person name="Szoboszlay S."/>
            <person name="Toth A."/>
            <person name="Szabo I."/>
            <person name="Tancsics A."/>
            <person name="Nagy I."/>
            <person name="Horvath B."/>
            <person name="Nagy I."/>
            <person name="Kukolya J."/>
        </authorList>
    </citation>
    <scope>NUCLEOTIDE SEQUENCE [LARGE SCALE GENOMIC DNA]</scope>
    <source>
        <strain evidence="2 3">OR16</strain>
    </source>
</reference>
<protein>
    <submittedName>
        <fullName evidence="2">Putative lipoprotein transmembrane protein</fullName>
    </submittedName>
</protein>